<dbReference type="InterPro" id="IPR050121">
    <property type="entry name" value="Cytochrome_P450_monoxygenase"/>
</dbReference>
<keyword evidence="8" id="KW-1185">Reference proteome</keyword>
<keyword evidence="4 5" id="KW-0408">Iron</keyword>
<dbReference type="SUPFAM" id="SSF48264">
    <property type="entry name" value="Cytochrome P450"/>
    <property type="match status" value="1"/>
</dbReference>
<keyword evidence="5 7" id="KW-0503">Monooxygenase</keyword>
<comment type="similarity">
    <text evidence="5">Belongs to the cytochrome P450 family.</text>
</comment>
<dbReference type="CDD" id="cd11062">
    <property type="entry name" value="CYP58-like"/>
    <property type="match status" value="1"/>
</dbReference>
<evidence type="ECO:0000256" key="4">
    <source>
        <dbReference type="ARBA" id="ARBA00023004"/>
    </source>
</evidence>
<protein>
    <submittedName>
        <fullName evidence="7">Cytochrome P450 monooxygenase hepH</fullName>
    </submittedName>
</protein>
<reference evidence="7 8" key="1">
    <citation type="submission" date="2024-01" db="EMBL/GenBank/DDBJ databases">
        <title>Complete genome of Cladobotryum mycophilum ATHUM6906.</title>
        <authorList>
            <person name="Christinaki A.C."/>
            <person name="Myridakis A.I."/>
            <person name="Kouvelis V.N."/>
        </authorList>
    </citation>
    <scope>NUCLEOTIDE SEQUENCE [LARGE SCALE GENOMIC DNA]</scope>
    <source>
        <strain evidence="7 8">ATHUM6906</strain>
    </source>
</reference>
<dbReference type="PANTHER" id="PTHR24305">
    <property type="entry name" value="CYTOCHROME P450"/>
    <property type="match status" value="1"/>
</dbReference>
<keyword evidence="5" id="KW-0560">Oxidoreductase</keyword>
<dbReference type="Pfam" id="PF00067">
    <property type="entry name" value="p450"/>
    <property type="match status" value="1"/>
</dbReference>
<evidence type="ECO:0000256" key="1">
    <source>
        <dbReference type="ARBA" id="ARBA00001971"/>
    </source>
</evidence>
<gene>
    <name evidence="7" type="ORF">PT974_12149</name>
</gene>
<dbReference type="InterPro" id="IPR017972">
    <property type="entry name" value="Cyt_P450_CS"/>
</dbReference>
<keyword evidence="6" id="KW-0812">Transmembrane</keyword>
<comment type="caution">
    <text evidence="7">The sequence shown here is derived from an EMBL/GenBank/DDBJ whole genome shotgun (WGS) entry which is preliminary data.</text>
</comment>
<keyword evidence="6" id="KW-1133">Transmembrane helix</keyword>
<dbReference type="Proteomes" id="UP001338125">
    <property type="component" value="Unassembled WGS sequence"/>
</dbReference>
<dbReference type="Gene3D" id="1.10.630.10">
    <property type="entry name" value="Cytochrome P450"/>
    <property type="match status" value="1"/>
</dbReference>
<evidence type="ECO:0000256" key="6">
    <source>
        <dbReference type="SAM" id="Phobius"/>
    </source>
</evidence>
<sequence>MTARPSLNDDLPSAWVLVAVGGILIYSSVIVYRLFFHPLAKFPGPRLAAATRWYEAYYELFHKGGSQFAPKIRELHSQYGPIIRITPDEISIDDAEFHDKLYAPQPAVRDRHPNFSAALGTTNGSFSSVGHSLHRNRRVAYSPFFASANVMASEALVRKKVERLCDLVGANRGSQPDLRTYFAAISFDSFYTWAFGTQLDLLNDLPLAQRCNDTVELLVTSAPFYKVFPTVMKCARKIPHSILRGLSKHVSRVFDLHALILRRAEQFITKQGCLPKQISEEGSTSSDKPQPETLFSVIRRSRAPDSEKTASRMSQEGIEMFMASFTPGRTMVQAMYYLHANPHVLETLRKELDEVNPHPSDHLSYKALSSLPYLCAVMKEIFRVTFPVGSRLPMICHEVMEFGDWKIPSNTSISVNHRSLLFNPEVFPEPLSFRPERWLDETNPIDEKRYFVAFGKGGRGCPGREFATQVIQLTVCTLIQRYSFELTDTSWEKDVATSRESLLTAPTFESQGIKLGIIGARM</sequence>
<evidence type="ECO:0000256" key="2">
    <source>
        <dbReference type="ARBA" id="ARBA00022617"/>
    </source>
</evidence>
<comment type="cofactor">
    <cofactor evidence="1">
        <name>heme</name>
        <dbReference type="ChEBI" id="CHEBI:30413"/>
    </cofactor>
</comment>
<accession>A0ABR0S772</accession>
<keyword evidence="2 5" id="KW-0349">Heme</keyword>
<dbReference type="EMBL" id="JAVFKD010000016">
    <property type="protein sequence ID" value="KAK5988013.1"/>
    <property type="molecule type" value="Genomic_DNA"/>
</dbReference>
<dbReference type="InterPro" id="IPR002401">
    <property type="entry name" value="Cyt_P450_E_grp-I"/>
</dbReference>
<name>A0ABR0S772_9HYPO</name>
<keyword evidence="3 5" id="KW-0479">Metal-binding</keyword>
<dbReference type="PROSITE" id="PS00086">
    <property type="entry name" value="CYTOCHROME_P450"/>
    <property type="match status" value="1"/>
</dbReference>
<dbReference type="PANTHER" id="PTHR24305:SF147">
    <property type="entry name" value="P450, PUTATIVE (EUROFUNG)-RELATED"/>
    <property type="match status" value="1"/>
</dbReference>
<dbReference type="InterPro" id="IPR001128">
    <property type="entry name" value="Cyt_P450"/>
</dbReference>
<proteinExistence type="inferred from homology"/>
<dbReference type="GO" id="GO:0004497">
    <property type="term" value="F:monooxygenase activity"/>
    <property type="evidence" value="ECO:0007669"/>
    <property type="project" value="UniProtKB-KW"/>
</dbReference>
<feature type="transmembrane region" description="Helical" evidence="6">
    <location>
        <begin position="14"/>
        <end position="36"/>
    </location>
</feature>
<evidence type="ECO:0000313" key="7">
    <source>
        <dbReference type="EMBL" id="KAK5988013.1"/>
    </source>
</evidence>
<keyword evidence="6" id="KW-0472">Membrane</keyword>
<evidence type="ECO:0000313" key="8">
    <source>
        <dbReference type="Proteomes" id="UP001338125"/>
    </source>
</evidence>
<evidence type="ECO:0000256" key="3">
    <source>
        <dbReference type="ARBA" id="ARBA00022723"/>
    </source>
</evidence>
<organism evidence="7 8">
    <name type="scientific">Cladobotryum mycophilum</name>
    <dbReference type="NCBI Taxonomy" id="491253"/>
    <lineage>
        <taxon>Eukaryota</taxon>
        <taxon>Fungi</taxon>
        <taxon>Dikarya</taxon>
        <taxon>Ascomycota</taxon>
        <taxon>Pezizomycotina</taxon>
        <taxon>Sordariomycetes</taxon>
        <taxon>Hypocreomycetidae</taxon>
        <taxon>Hypocreales</taxon>
        <taxon>Hypocreaceae</taxon>
        <taxon>Cladobotryum</taxon>
    </lineage>
</organism>
<dbReference type="InterPro" id="IPR036396">
    <property type="entry name" value="Cyt_P450_sf"/>
</dbReference>
<evidence type="ECO:0000256" key="5">
    <source>
        <dbReference type="RuleBase" id="RU000461"/>
    </source>
</evidence>
<dbReference type="PRINTS" id="PR00463">
    <property type="entry name" value="EP450I"/>
</dbReference>